<dbReference type="AlphaFoldDB" id="A0A1X7SME9"/>
<keyword evidence="1" id="KW-0472">Membrane</keyword>
<name>A0A1X7SME9_AMPQE</name>
<dbReference type="EnsemblMetazoa" id="Aqu2.1.03240_001">
    <property type="protein sequence ID" value="Aqu2.1.03240_001"/>
    <property type="gene ID" value="Aqu2.1.03240"/>
</dbReference>
<reference evidence="2" key="1">
    <citation type="submission" date="2017-05" db="UniProtKB">
        <authorList>
            <consortium name="EnsemblMetazoa"/>
        </authorList>
    </citation>
    <scope>IDENTIFICATION</scope>
</reference>
<sequence length="46" mass="5342">MDCQTINTTILLFFVDCSLLLILLRERKVFDLFHSQKIFGVSTPQP</sequence>
<evidence type="ECO:0000313" key="2">
    <source>
        <dbReference type="EnsemblMetazoa" id="Aqu2.1.03240_001"/>
    </source>
</evidence>
<keyword evidence="1" id="KW-1133">Transmembrane helix</keyword>
<feature type="transmembrane region" description="Helical" evidence="1">
    <location>
        <begin position="6"/>
        <end position="24"/>
    </location>
</feature>
<accession>A0A1X7SME9</accession>
<protein>
    <submittedName>
        <fullName evidence="2">Uncharacterized protein</fullName>
    </submittedName>
</protein>
<dbReference type="InParanoid" id="A0A1X7SME9"/>
<keyword evidence="1" id="KW-0812">Transmembrane</keyword>
<evidence type="ECO:0000256" key="1">
    <source>
        <dbReference type="SAM" id="Phobius"/>
    </source>
</evidence>
<proteinExistence type="predicted"/>
<organism evidence="2">
    <name type="scientific">Amphimedon queenslandica</name>
    <name type="common">Sponge</name>
    <dbReference type="NCBI Taxonomy" id="400682"/>
    <lineage>
        <taxon>Eukaryota</taxon>
        <taxon>Metazoa</taxon>
        <taxon>Porifera</taxon>
        <taxon>Demospongiae</taxon>
        <taxon>Heteroscleromorpha</taxon>
        <taxon>Haplosclerida</taxon>
        <taxon>Niphatidae</taxon>
        <taxon>Amphimedon</taxon>
    </lineage>
</organism>